<keyword evidence="1" id="KW-0812">Transmembrane</keyword>
<keyword evidence="3" id="KW-1185">Reference proteome</keyword>
<feature type="transmembrane region" description="Helical" evidence="1">
    <location>
        <begin position="35"/>
        <end position="59"/>
    </location>
</feature>
<feature type="transmembrane region" description="Helical" evidence="1">
    <location>
        <begin position="156"/>
        <end position="176"/>
    </location>
</feature>
<evidence type="ECO:0000313" key="3">
    <source>
        <dbReference type="Proteomes" id="UP000193920"/>
    </source>
</evidence>
<accession>A0A1Y2D7D8</accession>
<proteinExistence type="predicted"/>
<dbReference type="Proteomes" id="UP000193920">
    <property type="component" value="Unassembled WGS sequence"/>
</dbReference>
<feature type="transmembrane region" description="Helical" evidence="1">
    <location>
        <begin position="95"/>
        <end position="117"/>
    </location>
</feature>
<keyword evidence="1" id="KW-1133">Transmembrane helix</keyword>
<protein>
    <submittedName>
        <fullName evidence="2">Uncharacterized protein</fullName>
    </submittedName>
</protein>
<sequence>MDNKEMLGFCSNAIIIILEIWGLITMFSGGEFGYFIYYTILSNTFALITSIVYVIGYCCSSQKAKKSKENVNLDDEVNLKKSQFQIPHCVRTLRFMSSVCLTVTFVVVMTILLPYYLPLGNAYQLLFGGNQLVFHVIGPLLSLLSFCVFEKGFLSLTDVCLATLPTVIYGIVFIILNIARVVEGPYPFLMVYNQPVYATILYFFGILGCTFAFSKLVQWITNKFTKE</sequence>
<feature type="transmembrane region" description="Helical" evidence="1">
    <location>
        <begin position="7"/>
        <end position="29"/>
    </location>
</feature>
<dbReference type="EMBL" id="MCOG01000079">
    <property type="protein sequence ID" value="ORY55189.1"/>
    <property type="molecule type" value="Genomic_DNA"/>
</dbReference>
<feature type="transmembrane region" description="Helical" evidence="1">
    <location>
        <begin position="196"/>
        <end position="217"/>
    </location>
</feature>
<evidence type="ECO:0000256" key="1">
    <source>
        <dbReference type="SAM" id="Phobius"/>
    </source>
</evidence>
<reference evidence="2 3" key="1">
    <citation type="submission" date="2016-08" db="EMBL/GenBank/DDBJ databases">
        <title>A Parts List for Fungal Cellulosomes Revealed by Comparative Genomics.</title>
        <authorList>
            <consortium name="DOE Joint Genome Institute"/>
            <person name="Haitjema C.H."/>
            <person name="Gilmore S.P."/>
            <person name="Henske J.K."/>
            <person name="Solomon K.V."/>
            <person name="De Groot R."/>
            <person name="Kuo A."/>
            <person name="Mondo S.J."/>
            <person name="Salamov A.A."/>
            <person name="Labutti K."/>
            <person name="Zhao Z."/>
            <person name="Chiniquy J."/>
            <person name="Barry K."/>
            <person name="Brewer H.M."/>
            <person name="Purvine S.O."/>
            <person name="Wright A.T."/>
            <person name="Boxma B."/>
            <person name="Van Alen T."/>
            <person name="Hackstein J.H."/>
            <person name="Baker S.E."/>
            <person name="Grigoriev I.V."/>
            <person name="O'Malley M.A."/>
        </authorList>
    </citation>
    <scope>NUCLEOTIDE SEQUENCE [LARGE SCALE GENOMIC DNA]</scope>
    <source>
        <strain evidence="2 3">G1</strain>
    </source>
</reference>
<organism evidence="2 3">
    <name type="scientific">Neocallimastix californiae</name>
    <dbReference type="NCBI Taxonomy" id="1754190"/>
    <lineage>
        <taxon>Eukaryota</taxon>
        <taxon>Fungi</taxon>
        <taxon>Fungi incertae sedis</taxon>
        <taxon>Chytridiomycota</taxon>
        <taxon>Chytridiomycota incertae sedis</taxon>
        <taxon>Neocallimastigomycetes</taxon>
        <taxon>Neocallimastigales</taxon>
        <taxon>Neocallimastigaceae</taxon>
        <taxon>Neocallimastix</taxon>
    </lineage>
</organism>
<name>A0A1Y2D7D8_9FUNG</name>
<feature type="transmembrane region" description="Helical" evidence="1">
    <location>
        <begin position="132"/>
        <end position="149"/>
    </location>
</feature>
<dbReference type="AlphaFoldDB" id="A0A1Y2D7D8"/>
<dbReference type="OrthoDB" id="10419688at2759"/>
<keyword evidence="1" id="KW-0472">Membrane</keyword>
<gene>
    <name evidence="2" type="ORF">LY90DRAFT_702073</name>
</gene>
<evidence type="ECO:0000313" key="2">
    <source>
        <dbReference type="EMBL" id="ORY55189.1"/>
    </source>
</evidence>
<comment type="caution">
    <text evidence="2">The sequence shown here is derived from an EMBL/GenBank/DDBJ whole genome shotgun (WGS) entry which is preliminary data.</text>
</comment>